<dbReference type="OrthoDB" id="674604at2759"/>
<evidence type="ECO:0000313" key="6">
    <source>
        <dbReference type="EMBL" id="GAA99993.1"/>
    </source>
</evidence>
<protein>
    <recommendedName>
        <fullName evidence="5">WDR5-like beta-propeller domain-containing protein</fullName>
    </recommendedName>
</protein>
<evidence type="ECO:0000256" key="2">
    <source>
        <dbReference type="ARBA" id="ARBA00022737"/>
    </source>
</evidence>
<gene>
    <name evidence="6" type="primary">Mo06696</name>
    <name evidence="6" type="ORF">E5Q_06696</name>
</gene>
<dbReference type="FunFam" id="2.130.10.10:FF:000228">
    <property type="entry name" value="COMPASS-like H3K4 histone methylase component WDR5A"/>
    <property type="match status" value="1"/>
</dbReference>
<dbReference type="PANTHER" id="PTHR19879:SF9">
    <property type="entry name" value="TRANSCRIPTION INITIATION FACTOR TFIID SUBUNIT 5"/>
    <property type="match status" value="1"/>
</dbReference>
<dbReference type="PANTHER" id="PTHR19879">
    <property type="entry name" value="TRANSCRIPTION INITIATION FACTOR TFIID"/>
    <property type="match status" value="1"/>
</dbReference>
<sequence length="378" mass="40413">MSSAERSPKRLRVDPDPIQPVQVNGRPDEASTTPQSTTTNGDAHQGVQPPPLTNGHQAGDTHDLDRQTKLAQAGDAQFELVYTFTGHQKGVCAVSFSPSGQLLASAGADGLALIFDVSTGHFLRALRDGHTAGLNDLSWSPCSRFLATASDDATVRVWTVETALCDAILTGHTSYIGCVAYNPQGNLLASGSFDETVIIWDVLAARALRTLAAHSDPVSAVDFIRDGSLLLTCSHDGFLRLWDTETGQCLKTLVDDTNPPASFARFSPNGKVILACSLDSTIRLWSYHDDKCLKSYTGHTNAKFACTATFFLASDGRQCVLCGSEDGTIWSWDVTSTAKVGQLVAHTDTVTSIAVRTKTIQSTATADCLHQAPSTRQV</sequence>
<evidence type="ECO:0000256" key="3">
    <source>
        <dbReference type="PROSITE-ProRule" id="PRU00221"/>
    </source>
</evidence>
<dbReference type="InterPro" id="IPR036322">
    <property type="entry name" value="WD40_repeat_dom_sf"/>
</dbReference>
<feature type="repeat" description="WD" evidence="3">
    <location>
        <begin position="127"/>
        <end position="162"/>
    </location>
</feature>
<reference evidence="6 7" key="1">
    <citation type="journal article" date="2011" name="J. Gen. Appl. Microbiol.">
        <title>Draft genome sequencing of the enigmatic basidiomycete Mixia osmundae.</title>
        <authorList>
            <person name="Nishida H."/>
            <person name="Nagatsuka Y."/>
            <person name="Sugiyama J."/>
        </authorList>
    </citation>
    <scope>NUCLEOTIDE SEQUENCE [LARGE SCALE GENOMIC DNA]</scope>
    <source>
        <strain evidence="7">CBS 9802 / IAM 14324 / JCM 22182 / KY 12970</strain>
    </source>
</reference>
<evidence type="ECO:0000256" key="1">
    <source>
        <dbReference type="ARBA" id="ARBA00022574"/>
    </source>
</evidence>
<feature type="repeat" description="WD" evidence="3">
    <location>
        <begin position="169"/>
        <end position="210"/>
    </location>
</feature>
<dbReference type="PROSITE" id="PS50294">
    <property type="entry name" value="WD_REPEATS_REGION"/>
    <property type="match status" value="4"/>
</dbReference>
<dbReference type="SUPFAM" id="SSF50978">
    <property type="entry name" value="WD40 repeat-like"/>
    <property type="match status" value="1"/>
</dbReference>
<keyword evidence="7" id="KW-1185">Reference proteome</keyword>
<dbReference type="CDD" id="cd00200">
    <property type="entry name" value="WD40"/>
    <property type="match status" value="1"/>
</dbReference>
<dbReference type="EMBL" id="BABT02000252">
    <property type="protein sequence ID" value="GAA99993.1"/>
    <property type="molecule type" value="Genomic_DNA"/>
</dbReference>
<dbReference type="InterPro" id="IPR001680">
    <property type="entry name" value="WD40_rpt"/>
</dbReference>
<feature type="domain" description="WDR5-like beta-propeller" evidence="5">
    <location>
        <begin position="84"/>
        <end position="364"/>
    </location>
</feature>
<dbReference type="GO" id="GO:0035097">
    <property type="term" value="C:histone methyltransferase complex"/>
    <property type="evidence" value="ECO:0007669"/>
    <property type="project" value="UniProtKB-ARBA"/>
</dbReference>
<evidence type="ECO:0000259" key="5">
    <source>
        <dbReference type="Pfam" id="PF25175"/>
    </source>
</evidence>
<comment type="caution">
    <text evidence="6">The sequence shown here is derived from an EMBL/GenBank/DDBJ whole genome shotgun (WGS) entry which is preliminary data.</text>
</comment>
<feature type="region of interest" description="Disordered" evidence="4">
    <location>
        <begin position="1"/>
        <end position="62"/>
    </location>
</feature>
<feature type="repeat" description="WD" evidence="3">
    <location>
        <begin position="266"/>
        <end position="295"/>
    </location>
</feature>
<organism evidence="6 7">
    <name type="scientific">Mixia osmundae (strain CBS 9802 / IAM 14324 / JCM 22182 / KY 12970)</name>
    <dbReference type="NCBI Taxonomy" id="764103"/>
    <lineage>
        <taxon>Eukaryota</taxon>
        <taxon>Fungi</taxon>
        <taxon>Dikarya</taxon>
        <taxon>Basidiomycota</taxon>
        <taxon>Pucciniomycotina</taxon>
        <taxon>Mixiomycetes</taxon>
        <taxon>Mixiales</taxon>
        <taxon>Mixiaceae</taxon>
        <taxon>Mixia</taxon>
    </lineage>
</organism>
<evidence type="ECO:0000313" key="7">
    <source>
        <dbReference type="Proteomes" id="UP000009131"/>
    </source>
</evidence>
<dbReference type="InParanoid" id="G7EAY3"/>
<dbReference type="InterPro" id="IPR020472">
    <property type="entry name" value="WD40_PAC1"/>
</dbReference>
<dbReference type="InterPro" id="IPR015943">
    <property type="entry name" value="WD40/YVTN_repeat-like_dom_sf"/>
</dbReference>
<dbReference type="Proteomes" id="UP000009131">
    <property type="component" value="Unassembled WGS sequence"/>
</dbReference>
<dbReference type="STRING" id="764103.G7EAY3"/>
<accession>G7EAY3</accession>
<dbReference type="PRINTS" id="PR00320">
    <property type="entry name" value="GPROTEINBRPT"/>
</dbReference>
<feature type="compositionally biased region" description="Polar residues" evidence="4">
    <location>
        <begin position="30"/>
        <end position="42"/>
    </location>
</feature>
<dbReference type="PROSITE" id="PS00678">
    <property type="entry name" value="WD_REPEATS_1"/>
    <property type="match status" value="2"/>
</dbReference>
<dbReference type="eggNOG" id="KOG0266">
    <property type="taxonomic scope" value="Eukaryota"/>
</dbReference>
<evidence type="ECO:0000256" key="4">
    <source>
        <dbReference type="SAM" id="MobiDB-lite"/>
    </source>
</evidence>
<name>G7EAY3_MIXOS</name>
<feature type="repeat" description="WD" evidence="3">
    <location>
        <begin position="84"/>
        <end position="125"/>
    </location>
</feature>
<dbReference type="Pfam" id="PF25175">
    <property type="entry name" value="Beta-prop_WDR5"/>
    <property type="match status" value="1"/>
</dbReference>
<dbReference type="PROSITE" id="PS50082">
    <property type="entry name" value="WD_REPEATS_2"/>
    <property type="match status" value="5"/>
</dbReference>
<dbReference type="InterPro" id="IPR059122">
    <property type="entry name" value="Beta-prop_WDR5-like"/>
</dbReference>
<feature type="compositionally biased region" description="Basic and acidic residues" evidence="4">
    <location>
        <begin position="1"/>
        <end position="15"/>
    </location>
</feature>
<dbReference type="SMART" id="SM00320">
    <property type="entry name" value="WD40"/>
    <property type="match status" value="6"/>
</dbReference>
<dbReference type="Gene3D" id="2.130.10.10">
    <property type="entry name" value="YVTN repeat-like/Quinoprotein amine dehydrogenase"/>
    <property type="match status" value="1"/>
</dbReference>
<feature type="repeat" description="WD" evidence="3">
    <location>
        <begin position="211"/>
        <end position="252"/>
    </location>
</feature>
<dbReference type="InterPro" id="IPR019775">
    <property type="entry name" value="WD40_repeat_CS"/>
</dbReference>
<keyword evidence="2" id="KW-0677">Repeat</keyword>
<proteinExistence type="predicted"/>
<dbReference type="AlphaFoldDB" id="G7EAY3"/>
<keyword evidence="1 3" id="KW-0853">WD repeat</keyword>
<reference evidence="6 7" key="2">
    <citation type="journal article" date="2012" name="Open Biol.">
        <title>Characteristics of nucleosomes and linker DNA regions on the genome of the basidiomycete Mixia osmundae revealed by mono- and dinucleosome mapping.</title>
        <authorList>
            <person name="Nishida H."/>
            <person name="Kondo S."/>
            <person name="Matsumoto T."/>
            <person name="Suzuki Y."/>
            <person name="Yoshikawa H."/>
            <person name="Taylor T.D."/>
            <person name="Sugiyama J."/>
        </authorList>
    </citation>
    <scope>NUCLEOTIDE SEQUENCE [LARGE SCALE GENOMIC DNA]</scope>
    <source>
        <strain evidence="7">CBS 9802 / IAM 14324 / JCM 22182 / KY 12970</strain>
    </source>
</reference>
<dbReference type="HOGENOM" id="CLU_000288_57_1_1"/>